<feature type="region of interest" description="Disordered" evidence="2">
    <location>
        <begin position="1368"/>
        <end position="1397"/>
    </location>
</feature>
<dbReference type="Gene3D" id="2.40.50.40">
    <property type="match status" value="1"/>
</dbReference>
<dbReference type="InterPro" id="IPR023780">
    <property type="entry name" value="Chromo_domain"/>
</dbReference>
<dbReference type="CDD" id="cd18966">
    <property type="entry name" value="chromodomain"/>
    <property type="match status" value="1"/>
</dbReference>
<protein>
    <recommendedName>
        <fullName evidence="3">Chromo domain-containing protein</fullName>
    </recommendedName>
</protein>
<dbReference type="PANTHER" id="PTHR48125">
    <property type="entry name" value="LP07818P1"/>
    <property type="match status" value="1"/>
</dbReference>
<dbReference type="InterPro" id="IPR016197">
    <property type="entry name" value="Chromo-like_dom_sf"/>
</dbReference>
<accession>A0ABR4D4T3</accession>
<feature type="region of interest" description="Disordered" evidence="2">
    <location>
        <begin position="119"/>
        <end position="321"/>
    </location>
</feature>
<comment type="caution">
    <text evidence="4">The sequence shown here is derived from an EMBL/GenBank/DDBJ whole genome shotgun (WGS) entry which is preliminary data.</text>
</comment>
<feature type="compositionally biased region" description="Basic and acidic residues" evidence="2">
    <location>
        <begin position="208"/>
        <end position="222"/>
    </location>
</feature>
<evidence type="ECO:0000313" key="5">
    <source>
        <dbReference type="Proteomes" id="UP001600064"/>
    </source>
</evidence>
<dbReference type="Proteomes" id="UP001600064">
    <property type="component" value="Unassembled WGS sequence"/>
</dbReference>
<feature type="region of interest" description="Disordered" evidence="2">
    <location>
        <begin position="365"/>
        <end position="475"/>
    </location>
</feature>
<feature type="compositionally biased region" description="Acidic residues" evidence="2">
    <location>
        <begin position="20"/>
        <end position="29"/>
    </location>
</feature>
<evidence type="ECO:0000256" key="1">
    <source>
        <dbReference type="ARBA" id="ARBA00011353"/>
    </source>
</evidence>
<dbReference type="SUPFAM" id="SSF54160">
    <property type="entry name" value="Chromo domain-like"/>
    <property type="match status" value="1"/>
</dbReference>
<feature type="compositionally biased region" description="Low complexity" evidence="2">
    <location>
        <begin position="280"/>
        <end position="295"/>
    </location>
</feature>
<feature type="compositionally biased region" description="Basic and acidic residues" evidence="2">
    <location>
        <begin position="1385"/>
        <end position="1397"/>
    </location>
</feature>
<feature type="region of interest" description="Disordered" evidence="2">
    <location>
        <begin position="1"/>
        <end position="40"/>
    </location>
</feature>
<dbReference type="RefSeq" id="XP_070864095.1">
    <property type="nucleotide sequence ID" value="XM_071013182.1"/>
</dbReference>
<feature type="domain" description="Chromo" evidence="3">
    <location>
        <begin position="44"/>
        <end position="82"/>
    </location>
</feature>
<dbReference type="InterPro" id="IPR000953">
    <property type="entry name" value="Chromo/chromo_shadow_dom"/>
</dbReference>
<feature type="region of interest" description="Disordered" evidence="2">
    <location>
        <begin position="1260"/>
        <end position="1282"/>
    </location>
</feature>
<reference evidence="4 5" key="1">
    <citation type="journal article" date="2024" name="Commun. Biol.">
        <title>Comparative genomic analysis of thermophilic fungi reveals convergent evolutionary adaptations and gene losses.</title>
        <authorList>
            <person name="Steindorff A.S."/>
            <person name="Aguilar-Pontes M.V."/>
            <person name="Robinson A.J."/>
            <person name="Andreopoulos B."/>
            <person name="LaButti K."/>
            <person name="Kuo A."/>
            <person name="Mondo S."/>
            <person name="Riley R."/>
            <person name="Otillar R."/>
            <person name="Haridas S."/>
            <person name="Lipzen A."/>
            <person name="Grimwood J."/>
            <person name="Schmutz J."/>
            <person name="Clum A."/>
            <person name="Reid I.D."/>
            <person name="Moisan M.C."/>
            <person name="Butler G."/>
            <person name="Nguyen T.T.M."/>
            <person name="Dewar K."/>
            <person name="Conant G."/>
            <person name="Drula E."/>
            <person name="Henrissat B."/>
            <person name="Hansel C."/>
            <person name="Singer S."/>
            <person name="Hutchinson M.I."/>
            <person name="de Vries R.P."/>
            <person name="Natvig D.O."/>
            <person name="Powell A.J."/>
            <person name="Tsang A."/>
            <person name="Grigoriev I.V."/>
        </authorList>
    </citation>
    <scope>NUCLEOTIDE SEQUENCE [LARGE SCALE GENOMIC DNA]</scope>
    <source>
        <strain evidence="4 5">ATCC 22073</strain>
    </source>
</reference>
<dbReference type="PANTHER" id="PTHR48125:SF10">
    <property type="entry name" value="OS12G0136300 PROTEIN"/>
    <property type="match status" value="1"/>
</dbReference>
<name>A0ABR4D4T3_9PEZI</name>
<comment type="subunit">
    <text evidence="1">Component of the NuA4 histone acetyltransferase complex.</text>
</comment>
<dbReference type="Pfam" id="PF00385">
    <property type="entry name" value="Chromo"/>
    <property type="match status" value="1"/>
</dbReference>
<evidence type="ECO:0000256" key="2">
    <source>
        <dbReference type="SAM" id="MobiDB-lite"/>
    </source>
</evidence>
<evidence type="ECO:0000259" key="3">
    <source>
        <dbReference type="PROSITE" id="PS50013"/>
    </source>
</evidence>
<sequence length="1397" mass="155879">MFRVSPKASPGRPRPLGGQESDDDDDDDISLTSTVDDHDADQEYVVEGVLAEHRFPSGEIYYLVEWEGFALHESTWEPEANLGPELKALWEEDKAKHATGELEPFDLQKFYDACDAAEKAKQDRHRRRNRKRKRLGLPLTGPVEDDGEKPTPAEDSSKDEAAEDHGVAAADETAASPRASADGRKKTPQWTSMPNGTPAASGPGGSQTREEARAAPKTRVEKSGQAQQEARPPAKPRQIPNPNVGCADYQGTARLSTGAPAVSTSQQPTLSGPTPPVRTPPAATKKTLTAKKSSAQPVGSIFVSGKKRKERGGLEDAMTDTTREPKLFDRFRYRRLAELKSRAKEGIAPDASKIPLIDLRTKQRVRCRGSGGLDQSPAEMLPREEEASPAATAASATPVVTNEPSPAPAHPDLVVEVPRAEPPKKKRKSVRFADNDDDQSLFVRQADPADLDSTAQGSPPAPPSPALRQPSPKMDMCTLAGGETQSLDKTLTVGKFSVAATLTDVPRANAVSPAWLTDFLAEESLSFGHACLPDTAQAQQAGLGLTKELCLASGAVLPKGDDAGLERLAAYLESGLLAMLWGRNGYSVLIYPTKCEGWRWLPLVRDPPSPSQAQLGYLIFSSIDWMSMLPPATGSPAPRPASDKSVIQAKETEPPAPEALLAKRLFAFDYKRLLPVAMRSAKEHNFFLAFPGSRWHLAQMVCRWLRSNNDGCNIFTSLRPGGWEAFCARTGKPPEKPPGIVIIHEMLTWSMRLFPHLSQRLVSGDDEFWSFSEPVHGLPLYPSISTPVHAVPPGQMQLTRLFPRRSVIFLTPSFLVSEPRRALQLLRWYMQFSNKPFAYKLVTANDLHEYMKELAEERYRARQNLRARPGDVEMLANLSGLTRDECRCRYEAADLAWELHVARTTKAGPFAQDEASSPLTYANASIDPNDEQSLINWVECKRGERTVRIPKYSRVTLNDPDAVLEVVQEVMASDADVDRAGTEAQAAVPWEDPVTRFYKGPWAFRSRLVPREQMGCFSHRIEEAMLSAEGQRWWVCYKFPVSWVDLDMATHYKDFNADFKRINDWFKYARPFSGSKSDEGPGDRKPFVRYNTYVGFFYTINKEWDGDRTPSEKPVQRYPWIAIYRPVQPHIRPFRRCELIIWDPAARAQYPDGQAPAEKDLIYMQRELIRFVRKHGEAKNPGTYLDQVWFGGWDWPPECDDEHPIDVTLRFLRCLMCNLREFVPAPELVMESKGYRRVMLDPRSDAGSFASEKRAAAHDAGSVSMDIDSPSVGDNGGSVAEDEDENTRIIFHPPRGRSSMRGDRVRSECVNRLYEEARLARARDSAATHMTYRYSSTMEWYNQQRAEGRGYEHLNVEPWEEVFKKLRIGDGAKGEGKNAGGSDGADNRRKEKSTASD</sequence>
<feature type="compositionally biased region" description="Basic residues" evidence="2">
    <location>
        <begin position="122"/>
        <end position="135"/>
    </location>
</feature>
<dbReference type="GeneID" id="98127826"/>
<feature type="compositionally biased region" description="Polar residues" evidence="2">
    <location>
        <begin position="262"/>
        <end position="272"/>
    </location>
</feature>
<dbReference type="PROSITE" id="PS50013">
    <property type="entry name" value="CHROMO_2"/>
    <property type="match status" value="1"/>
</dbReference>
<gene>
    <name evidence="4" type="ORF">VTJ83DRAFT_6468</name>
</gene>
<feature type="compositionally biased region" description="Low complexity" evidence="2">
    <location>
        <begin position="388"/>
        <end position="401"/>
    </location>
</feature>
<evidence type="ECO:0000313" key="4">
    <source>
        <dbReference type="EMBL" id="KAL2265368.1"/>
    </source>
</evidence>
<dbReference type="EMBL" id="JAZGUE010000006">
    <property type="protein sequence ID" value="KAL2265368.1"/>
    <property type="molecule type" value="Genomic_DNA"/>
</dbReference>
<organism evidence="4 5">
    <name type="scientific">Remersonia thermophila</name>
    <dbReference type="NCBI Taxonomy" id="72144"/>
    <lineage>
        <taxon>Eukaryota</taxon>
        <taxon>Fungi</taxon>
        <taxon>Dikarya</taxon>
        <taxon>Ascomycota</taxon>
        <taxon>Pezizomycotina</taxon>
        <taxon>Sordariomycetes</taxon>
        <taxon>Sordariomycetidae</taxon>
        <taxon>Sordariales</taxon>
        <taxon>Sordariales incertae sedis</taxon>
        <taxon>Remersonia</taxon>
    </lineage>
</organism>
<keyword evidence="5" id="KW-1185">Reference proteome</keyword>
<feature type="compositionally biased region" description="Basic and acidic residues" evidence="2">
    <location>
        <begin position="148"/>
        <end position="166"/>
    </location>
</feature>
<proteinExistence type="predicted"/>